<dbReference type="HOGENOM" id="CLU_2693033_0_0_1"/>
<dbReference type="EnsemblProtists" id="HpaT810061">
    <property type="protein sequence ID" value="HpaP810061"/>
    <property type="gene ID" value="HpaG810061"/>
</dbReference>
<sequence>MGMVLQMSIRMAATTQRNLIPCIYWFSTIRHLAPPFNCAFLHKDMVSFTQNHSRITCFAPQKTHKFPLVMSYEL</sequence>
<accession>M4BU74</accession>
<protein>
    <submittedName>
        <fullName evidence="1">Uncharacterized protein</fullName>
    </submittedName>
</protein>
<evidence type="ECO:0000313" key="1">
    <source>
        <dbReference type="EnsemblProtists" id="HpaP810061"/>
    </source>
</evidence>
<proteinExistence type="predicted"/>
<organism evidence="1 2">
    <name type="scientific">Hyaloperonospora arabidopsidis (strain Emoy2)</name>
    <name type="common">Downy mildew agent</name>
    <name type="synonym">Peronospora arabidopsidis</name>
    <dbReference type="NCBI Taxonomy" id="559515"/>
    <lineage>
        <taxon>Eukaryota</taxon>
        <taxon>Sar</taxon>
        <taxon>Stramenopiles</taxon>
        <taxon>Oomycota</taxon>
        <taxon>Peronosporomycetes</taxon>
        <taxon>Peronosporales</taxon>
        <taxon>Peronosporaceae</taxon>
        <taxon>Hyaloperonospora</taxon>
    </lineage>
</organism>
<reference evidence="2" key="1">
    <citation type="journal article" date="2010" name="Science">
        <title>Signatures of adaptation to obligate biotrophy in the Hyaloperonospora arabidopsidis genome.</title>
        <authorList>
            <person name="Baxter L."/>
            <person name="Tripathy S."/>
            <person name="Ishaque N."/>
            <person name="Boot N."/>
            <person name="Cabral A."/>
            <person name="Kemen E."/>
            <person name="Thines M."/>
            <person name="Ah-Fong A."/>
            <person name="Anderson R."/>
            <person name="Badejoko W."/>
            <person name="Bittner-Eddy P."/>
            <person name="Boore J.L."/>
            <person name="Chibucos M.C."/>
            <person name="Coates M."/>
            <person name="Dehal P."/>
            <person name="Delehaunty K."/>
            <person name="Dong S."/>
            <person name="Downton P."/>
            <person name="Dumas B."/>
            <person name="Fabro G."/>
            <person name="Fronick C."/>
            <person name="Fuerstenberg S.I."/>
            <person name="Fulton L."/>
            <person name="Gaulin E."/>
            <person name="Govers F."/>
            <person name="Hughes L."/>
            <person name="Humphray S."/>
            <person name="Jiang R.H."/>
            <person name="Judelson H."/>
            <person name="Kamoun S."/>
            <person name="Kyung K."/>
            <person name="Meijer H."/>
            <person name="Minx P."/>
            <person name="Morris P."/>
            <person name="Nelson J."/>
            <person name="Phuntumart V."/>
            <person name="Qutob D."/>
            <person name="Rehmany A."/>
            <person name="Rougon-Cardoso A."/>
            <person name="Ryden P."/>
            <person name="Torto-Alalibo T."/>
            <person name="Studholme D."/>
            <person name="Wang Y."/>
            <person name="Win J."/>
            <person name="Wood J."/>
            <person name="Clifton S.W."/>
            <person name="Rogers J."/>
            <person name="Van den Ackerveken G."/>
            <person name="Jones J.D."/>
            <person name="McDowell J.M."/>
            <person name="Beynon J."/>
            <person name="Tyler B.M."/>
        </authorList>
    </citation>
    <scope>NUCLEOTIDE SEQUENCE [LARGE SCALE GENOMIC DNA]</scope>
    <source>
        <strain evidence="2">Emoy2</strain>
    </source>
</reference>
<keyword evidence="2" id="KW-1185">Reference proteome</keyword>
<evidence type="ECO:0000313" key="2">
    <source>
        <dbReference type="Proteomes" id="UP000011713"/>
    </source>
</evidence>
<dbReference type="AlphaFoldDB" id="M4BU74"/>
<reference evidence="1" key="2">
    <citation type="submission" date="2015-06" db="UniProtKB">
        <authorList>
            <consortium name="EnsemblProtists"/>
        </authorList>
    </citation>
    <scope>IDENTIFICATION</scope>
    <source>
        <strain evidence="1">Emoy2</strain>
    </source>
</reference>
<dbReference type="Proteomes" id="UP000011713">
    <property type="component" value="Unassembled WGS sequence"/>
</dbReference>
<dbReference type="EMBL" id="JH597910">
    <property type="status" value="NOT_ANNOTATED_CDS"/>
    <property type="molecule type" value="Genomic_DNA"/>
</dbReference>
<dbReference type="VEuPathDB" id="FungiDB:HpaG810061"/>
<dbReference type="InParanoid" id="M4BU74"/>
<name>M4BU74_HYAAE</name>